<accession>A0A0G4ERR2</accession>
<keyword evidence="4" id="KW-1185">Reference proteome</keyword>
<dbReference type="AlphaFoldDB" id="A0A0G4ERR2"/>
<proteinExistence type="predicted"/>
<dbReference type="InterPro" id="IPR044925">
    <property type="entry name" value="His-Me_finger_sf"/>
</dbReference>
<dbReference type="InterPro" id="IPR003615">
    <property type="entry name" value="HNH_nuc"/>
</dbReference>
<dbReference type="Pfam" id="PF13392">
    <property type="entry name" value="HNH_3"/>
    <property type="match status" value="1"/>
</dbReference>
<evidence type="ECO:0000313" key="4">
    <source>
        <dbReference type="Proteomes" id="UP000041254"/>
    </source>
</evidence>
<dbReference type="SUPFAM" id="SSF54060">
    <property type="entry name" value="His-Me finger endonucleases"/>
    <property type="match status" value="1"/>
</dbReference>
<protein>
    <recommendedName>
        <fullName evidence="2">HNH nuclease domain-containing protein</fullName>
    </recommendedName>
</protein>
<name>A0A0G4ERR2_VITBC</name>
<evidence type="ECO:0000259" key="2">
    <source>
        <dbReference type="Pfam" id="PF13392"/>
    </source>
</evidence>
<dbReference type="InParanoid" id="A0A0G4ERR2"/>
<evidence type="ECO:0000313" key="3">
    <source>
        <dbReference type="EMBL" id="CEM00734.1"/>
    </source>
</evidence>
<dbReference type="VEuPathDB" id="CryptoDB:Vbra_12918"/>
<evidence type="ECO:0000256" key="1">
    <source>
        <dbReference type="SAM" id="MobiDB-lite"/>
    </source>
</evidence>
<organism evidence="3 4">
    <name type="scientific">Vitrella brassicaformis (strain CCMP3155)</name>
    <dbReference type="NCBI Taxonomy" id="1169540"/>
    <lineage>
        <taxon>Eukaryota</taxon>
        <taxon>Sar</taxon>
        <taxon>Alveolata</taxon>
        <taxon>Colpodellida</taxon>
        <taxon>Vitrellaceae</taxon>
        <taxon>Vitrella</taxon>
    </lineage>
</organism>
<feature type="region of interest" description="Disordered" evidence="1">
    <location>
        <begin position="252"/>
        <end position="283"/>
    </location>
</feature>
<feature type="domain" description="HNH nuclease" evidence="2">
    <location>
        <begin position="221"/>
        <end position="250"/>
    </location>
</feature>
<dbReference type="Proteomes" id="UP000041254">
    <property type="component" value="Unassembled WGS sequence"/>
</dbReference>
<reference evidence="3 4" key="1">
    <citation type="submission" date="2014-11" db="EMBL/GenBank/DDBJ databases">
        <authorList>
            <person name="Zhu J."/>
            <person name="Qi W."/>
            <person name="Song R."/>
        </authorList>
    </citation>
    <scope>NUCLEOTIDE SEQUENCE [LARGE SCALE GENOMIC DNA]</scope>
</reference>
<sequence length="406" mass="45460">MHHGGQSLGQSLAVRLCAADLALFDGYRWTTRLSPRTHAPSLVRAEAAIGRFIIQEAYQLALPKGFVVLHRNSSPLNACLSNLEIGTLQLMATYALLDRRKSSRRDHQAEFFRIQSELNTLLEAAGWGSYVRQHPLYPSAADGRPHCFMPHRYHGFSRHGWPPWPICVSPQHAWVEKWVSWCLKNEEGRFRVKGDLSLSRMIMQRMIDGPIPKCISIGGREEKIVVDHINGDPLDNRRSNLRLATSQLNSLYARRPPAGKRRPSGGGRLADPRDDQGRAIGGGAEGIARPVYAVVDTAEDHHTHDSCNDNNDGAALSCRDVDGSLPVGIRYSEEREKKYCAALTIKGRRVLNRCYPSYELAEAALRQVKSAAIGRLEERFRRALVEAGWGHLVQWTYADREGNGKC</sequence>
<dbReference type="EMBL" id="CDMY01000298">
    <property type="protein sequence ID" value="CEM00734.1"/>
    <property type="molecule type" value="Genomic_DNA"/>
</dbReference>
<dbReference type="Gene3D" id="3.90.75.20">
    <property type="match status" value="1"/>
</dbReference>
<gene>
    <name evidence="3" type="ORF">Vbra_12918</name>
</gene>